<dbReference type="EMBL" id="JAWJWF010000047">
    <property type="protein sequence ID" value="KAK6622513.1"/>
    <property type="molecule type" value="Genomic_DNA"/>
</dbReference>
<organism evidence="1 2">
    <name type="scientific">Polyplax serrata</name>
    <name type="common">Common mouse louse</name>
    <dbReference type="NCBI Taxonomy" id="468196"/>
    <lineage>
        <taxon>Eukaryota</taxon>
        <taxon>Metazoa</taxon>
        <taxon>Ecdysozoa</taxon>
        <taxon>Arthropoda</taxon>
        <taxon>Hexapoda</taxon>
        <taxon>Insecta</taxon>
        <taxon>Pterygota</taxon>
        <taxon>Neoptera</taxon>
        <taxon>Paraneoptera</taxon>
        <taxon>Psocodea</taxon>
        <taxon>Troctomorpha</taxon>
        <taxon>Phthiraptera</taxon>
        <taxon>Anoplura</taxon>
        <taxon>Polyplacidae</taxon>
        <taxon>Polyplax</taxon>
    </lineage>
</organism>
<keyword evidence="2" id="KW-1185">Reference proteome</keyword>
<gene>
    <name evidence="1" type="ORF">RUM44_002325</name>
</gene>
<accession>A0ABR1AMJ3</accession>
<evidence type="ECO:0000313" key="2">
    <source>
        <dbReference type="Proteomes" id="UP001359485"/>
    </source>
</evidence>
<reference evidence="1 2" key="1">
    <citation type="submission" date="2023-09" db="EMBL/GenBank/DDBJ databases">
        <title>Genomes of two closely related lineages of the louse Polyplax serrata with different host specificities.</title>
        <authorList>
            <person name="Martinu J."/>
            <person name="Tarabai H."/>
            <person name="Stefka J."/>
            <person name="Hypsa V."/>
        </authorList>
    </citation>
    <scope>NUCLEOTIDE SEQUENCE [LARGE SCALE GENOMIC DNA]</scope>
    <source>
        <strain evidence="1">98ZLc_SE</strain>
    </source>
</reference>
<sequence>MSRPVVSDKRALVTKEMTGRNSLTGYRLAMPRHAPPKKFGLSGGGLWYNKVVRFGAIVSCHTEAITQCAQGE</sequence>
<comment type="caution">
    <text evidence="1">The sequence shown here is derived from an EMBL/GenBank/DDBJ whole genome shotgun (WGS) entry which is preliminary data.</text>
</comment>
<dbReference type="Proteomes" id="UP001359485">
    <property type="component" value="Unassembled WGS sequence"/>
</dbReference>
<name>A0ABR1AMJ3_POLSC</name>
<protein>
    <submittedName>
        <fullName evidence="1">Uncharacterized protein</fullName>
    </submittedName>
</protein>
<evidence type="ECO:0000313" key="1">
    <source>
        <dbReference type="EMBL" id="KAK6622513.1"/>
    </source>
</evidence>
<proteinExistence type="predicted"/>